<dbReference type="AlphaFoldDB" id="A0A0F9KSD5"/>
<dbReference type="Pfam" id="PF23598">
    <property type="entry name" value="LRR_14"/>
    <property type="match status" value="1"/>
</dbReference>
<comment type="caution">
    <text evidence="4">The sequence shown here is derived from an EMBL/GenBank/DDBJ whole genome shotgun (WGS) entry which is preliminary data.</text>
</comment>
<dbReference type="PANTHER" id="PTHR48051">
    <property type="match status" value="1"/>
</dbReference>
<keyword evidence="2" id="KW-0677">Repeat</keyword>
<evidence type="ECO:0000259" key="3">
    <source>
        <dbReference type="Pfam" id="PF23598"/>
    </source>
</evidence>
<reference evidence="4" key="1">
    <citation type="journal article" date="2015" name="Nature">
        <title>Complex archaea that bridge the gap between prokaryotes and eukaryotes.</title>
        <authorList>
            <person name="Spang A."/>
            <person name="Saw J.H."/>
            <person name="Jorgensen S.L."/>
            <person name="Zaremba-Niedzwiedzka K."/>
            <person name="Martijn J."/>
            <person name="Lind A.E."/>
            <person name="van Eijk R."/>
            <person name="Schleper C."/>
            <person name="Guy L."/>
            <person name="Ettema T.J."/>
        </authorList>
    </citation>
    <scope>NUCLEOTIDE SEQUENCE</scope>
</reference>
<dbReference type="Pfam" id="PF00560">
    <property type="entry name" value="LRR_1"/>
    <property type="match status" value="1"/>
</dbReference>
<dbReference type="EMBL" id="LAZR01007532">
    <property type="protein sequence ID" value="KKM84653.1"/>
    <property type="molecule type" value="Genomic_DNA"/>
</dbReference>
<keyword evidence="1" id="KW-0433">Leucine-rich repeat</keyword>
<sequence>MQEFRVNDYITLELVIDKTIILVNGELFNQCSFLLLNKSVDEIKGLSAIDSVDEMEEEFDSTMESSGGENLGIPPETEFWAHCSNLQVWAENQYDTRMLHRNLAFPLLKKLTEAGDSVAKRVFKEEIAQRFESGFEPVVKFLIVEGYMEYFSSEELDVIGENCSALKTLDLSDREFEPFPEIITNLRHLEKLILNHSWLITLPASMSRLLSLLTLSLGYNRFLVIPESIINIPNLTTLLLYHNQLKMIPDNIENMRHIQHLSLHDNQIQTIPDSFINLKELKFLSLDNNKFKELPEIITKLTWLETLALSRNQIVILPESIGNLRAVKTLELNGNDITRLPESIGDLTSLEYL</sequence>
<accession>A0A0F9KSD5</accession>
<organism evidence="4">
    <name type="scientific">marine sediment metagenome</name>
    <dbReference type="NCBI Taxonomy" id="412755"/>
    <lineage>
        <taxon>unclassified sequences</taxon>
        <taxon>metagenomes</taxon>
        <taxon>ecological metagenomes</taxon>
    </lineage>
</organism>
<dbReference type="InterPro" id="IPR055414">
    <property type="entry name" value="LRR_R13L4/SHOC2-like"/>
</dbReference>
<dbReference type="GO" id="GO:0005737">
    <property type="term" value="C:cytoplasm"/>
    <property type="evidence" value="ECO:0007669"/>
    <property type="project" value="TreeGrafter"/>
</dbReference>
<dbReference type="SUPFAM" id="SSF52058">
    <property type="entry name" value="L domain-like"/>
    <property type="match status" value="1"/>
</dbReference>
<gene>
    <name evidence="4" type="ORF">LCGC14_1297030</name>
</gene>
<proteinExistence type="predicted"/>
<dbReference type="Gene3D" id="3.80.10.10">
    <property type="entry name" value="Ribonuclease Inhibitor"/>
    <property type="match status" value="1"/>
</dbReference>
<evidence type="ECO:0000256" key="2">
    <source>
        <dbReference type="ARBA" id="ARBA00022737"/>
    </source>
</evidence>
<dbReference type="InterPro" id="IPR032675">
    <property type="entry name" value="LRR_dom_sf"/>
</dbReference>
<dbReference type="InterPro" id="IPR001611">
    <property type="entry name" value="Leu-rich_rpt"/>
</dbReference>
<evidence type="ECO:0000256" key="1">
    <source>
        <dbReference type="ARBA" id="ARBA00022614"/>
    </source>
</evidence>
<feature type="domain" description="Disease resistance R13L4/SHOC-2-like LRR" evidence="3">
    <location>
        <begin position="276"/>
        <end position="353"/>
    </location>
</feature>
<evidence type="ECO:0000313" key="4">
    <source>
        <dbReference type="EMBL" id="KKM84653.1"/>
    </source>
</evidence>
<dbReference type="SMART" id="SM00364">
    <property type="entry name" value="LRR_BAC"/>
    <property type="match status" value="5"/>
</dbReference>
<dbReference type="SMART" id="SM00369">
    <property type="entry name" value="LRR_TYP"/>
    <property type="match status" value="6"/>
</dbReference>
<dbReference type="PROSITE" id="PS51450">
    <property type="entry name" value="LRR"/>
    <property type="match status" value="3"/>
</dbReference>
<dbReference type="InterPro" id="IPR003591">
    <property type="entry name" value="Leu-rich_rpt_typical-subtyp"/>
</dbReference>
<dbReference type="InterPro" id="IPR050216">
    <property type="entry name" value="LRR_domain-containing"/>
</dbReference>
<dbReference type="PANTHER" id="PTHR48051:SF1">
    <property type="entry name" value="RAS SUPPRESSOR PROTEIN 1"/>
    <property type="match status" value="1"/>
</dbReference>
<protein>
    <recommendedName>
        <fullName evidence="3">Disease resistance R13L4/SHOC-2-like LRR domain-containing protein</fullName>
    </recommendedName>
</protein>
<name>A0A0F9KSD5_9ZZZZ</name>